<name>A0A953J891_9BACT</name>
<evidence type="ECO:0000256" key="1">
    <source>
        <dbReference type="SAM" id="SignalP"/>
    </source>
</evidence>
<keyword evidence="1" id="KW-0732">Signal</keyword>
<feature type="chain" id="PRO_5038089059" description="Disulphide bond isomerase DsbC/G N-terminal domain-containing protein" evidence="1">
    <location>
        <begin position="30"/>
        <end position="155"/>
    </location>
</feature>
<dbReference type="Pfam" id="PF10411">
    <property type="entry name" value="DsbC_N"/>
    <property type="match status" value="1"/>
</dbReference>
<protein>
    <recommendedName>
        <fullName evidence="2">Disulphide bond isomerase DsbC/G N-terminal domain-containing protein</fullName>
    </recommendedName>
</protein>
<reference evidence="3" key="2">
    <citation type="submission" date="2021-08" db="EMBL/GenBank/DDBJ databases">
        <authorList>
            <person name="Dalcin Martins P."/>
        </authorList>
    </citation>
    <scope>NUCLEOTIDE SEQUENCE</scope>
    <source>
        <strain evidence="3">MAG_39</strain>
    </source>
</reference>
<organism evidence="3 4">
    <name type="scientific">Candidatus Nitrobium versatile</name>
    <dbReference type="NCBI Taxonomy" id="2884831"/>
    <lineage>
        <taxon>Bacteria</taxon>
        <taxon>Pseudomonadati</taxon>
        <taxon>Nitrospirota</taxon>
        <taxon>Nitrospiria</taxon>
        <taxon>Nitrospirales</taxon>
        <taxon>Nitrospiraceae</taxon>
        <taxon>Candidatus Nitrobium</taxon>
    </lineage>
</organism>
<feature type="signal peptide" evidence="1">
    <location>
        <begin position="1"/>
        <end position="29"/>
    </location>
</feature>
<feature type="domain" description="Disulphide bond isomerase DsbC/G N-terminal" evidence="2">
    <location>
        <begin position="51"/>
        <end position="113"/>
    </location>
</feature>
<evidence type="ECO:0000259" key="2">
    <source>
        <dbReference type="Pfam" id="PF10411"/>
    </source>
</evidence>
<dbReference type="AlphaFoldDB" id="A0A953J891"/>
<comment type="caution">
    <text evidence="3">The sequence shown here is derived from an EMBL/GenBank/DDBJ whole genome shotgun (WGS) entry which is preliminary data.</text>
</comment>
<evidence type="ECO:0000313" key="3">
    <source>
        <dbReference type="EMBL" id="MBZ0157568.1"/>
    </source>
</evidence>
<sequence>MKILLERKKVAGMLSVAALCLVVAFFSQAGAFTAGGCDGDCEKCHSLNEQEVSGILKKTNLADAKIIGIRISPVKSLWEISLENKGQRGIIYIDFSKRHIVSGPVIEVESGADKTKESYQKIKKKVDFSRIPLENALVMGNRNAPRKVVVFTDPD</sequence>
<dbReference type="InterPro" id="IPR009094">
    <property type="entry name" value="DiS-bond_isomerase_DsbC/G_N_sf"/>
</dbReference>
<gene>
    <name evidence="3" type="ORF">K8I29_15320</name>
</gene>
<accession>A0A953J891</accession>
<evidence type="ECO:0000313" key="4">
    <source>
        <dbReference type="Proteomes" id="UP000705867"/>
    </source>
</evidence>
<dbReference type="InterPro" id="IPR018950">
    <property type="entry name" value="DiS-bond_isomerase_DsbC/G_N"/>
</dbReference>
<proteinExistence type="predicted"/>
<dbReference type="EMBL" id="JAIOIV010000120">
    <property type="protein sequence ID" value="MBZ0157568.1"/>
    <property type="molecule type" value="Genomic_DNA"/>
</dbReference>
<dbReference type="Proteomes" id="UP000705867">
    <property type="component" value="Unassembled WGS sequence"/>
</dbReference>
<dbReference type="GO" id="GO:0042597">
    <property type="term" value="C:periplasmic space"/>
    <property type="evidence" value="ECO:0007669"/>
    <property type="project" value="InterPro"/>
</dbReference>
<dbReference type="Gene3D" id="3.10.450.70">
    <property type="entry name" value="Disulphide bond isomerase, DsbC/G, N-terminal"/>
    <property type="match status" value="1"/>
</dbReference>
<reference evidence="3" key="1">
    <citation type="journal article" date="2021" name="bioRxiv">
        <title>Unraveling nitrogen, sulfur and carbon metabolic pathways and microbial community transcriptional responses to substrate deprivation and toxicity stresses in a bioreactor mimicking anoxic brackish coastal sediment conditions.</title>
        <authorList>
            <person name="Martins P.D."/>
            <person name="Echeveste M.J."/>
            <person name="Arshad A."/>
            <person name="Kurth J."/>
            <person name="Ouboter H."/>
            <person name="Jetten M.S.M."/>
            <person name="Welte C.U."/>
        </authorList>
    </citation>
    <scope>NUCLEOTIDE SEQUENCE</scope>
    <source>
        <strain evidence="3">MAG_39</strain>
    </source>
</reference>